<keyword evidence="7 9" id="KW-0472">Membrane</keyword>
<evidence type="ECO:0000256" key="1">
    <source>
        <dbReference type="ARBA" id="ARBA00004651"/>
    </source>
</evidence>
<evidence type="ECO:0000256" key="7">
    <source>
        <dbReference type="ARBA" id="ARBA00023136"/>
    </source>
</evidence>
<dbReference type="AlphaFoldDB" id="A0A074L3D6"/>
<keyword evidence="4" id="KW-1003">Cell membrane</keyword>
<accession>A0A074L3D6</accession>
<organism evidence="10 11">
    <name type="scientific">Anditalea andensis</name>
    <dbReference type="NCBI Taxonomy" id="1048983"/>
    <lineage>
        <taxon>Bacteria</taxon>
        <taxon>Pseudomonadati</taxon>
        <taxon>Bacteroidota</taxon>
        <taxon>Cytophagia</taxon>
        <taxon>Cytophagales</taxon>
        <taxon>Cytophagaceae</taxon>
        <taxon>Anditalea</taxon>
    </lineage>
</organism>
<feature type="transmembrane region" description="Helical" evidence="9">
    <location>
        <begin position="62"/>
        <end position="84"/>
    </location>
</feature>
<reference evidence="10 11" key="1">
    <citation type="submission" date="2014-04" db="EMBL/GenBank/DDBJ databases">
        <title>Characterization and application of a salt tolerant electro-active bacterium.</title>
        <authorList>
            <person name="Yang L."/>
            <person name="Wei S."/>
            <person name="Tay Q.X.M."/>
        </authorList>
    </citation>
    <scope>NUCLEOTIDE SEQUENCE [LARGE SCALE GENOMIC DNA]</scope>
    <source>
        <strain evidence="10 11">LY1</strain>
    </source>
</reference>
<evidence type="ECO:0000256" key="2">
    <source>
        <dbReference type="ARBA" id="ARBA00009773"/>
    </source>
</evidence>
<feature type="transmembrane region" description="Helical" evidence="9">
    <location>
        <begin position="33"/>
        <end position="50"/>
    </location>
</feature>
<evidence type="ECO:0000313" key="10">
    <source>
        <dbReference type="EMBL" id="KEO75664.1"/>
    </source>
</evidence>
<feature type="transmembrane region" description="Helical" evidence="9">
    <location>
        <begin position="341"/>
        <end position="368"/>
    </location>
</feature>
<feature type="region of interest" description="Disordered" evidence="8">
    <location>
        <begin position="141"/>
        <end position="174"/>
    </location>
</feature>
<feature type="transmembrane region" description="Helical" evidence="9">
    <location>
        <begin position="298"/>
        <end position="321"/>
    </location>
</feature>
<keyword evidence="6 9" id="KW-1133">Transmembrane helix</keyword>
<dbReference type="PANTHER" id="PTHR21716:SF53">
    <property type="entry name" value="PERMEASE PERM-RELATED"/>
    <property type="match status" value="1"/>
</dbReference>
<evidence type="ECO:0008006" key="12">
    <source>
        <dbReference type="Google" id="ProtNLM"/>
    </source>
</evidence>
<evidence type="ECO:0000256" key="3">
    <source>
        <dbReference type="ARBA" id="ARBA00022448"/>
    </source>
</evidence>
<dbReference type="InterPro" id="IPR002549">
    <property type="entry name" value="AI-2E-like"/>
</dbReference>
<feature type="transmembrane region" description="Helical" evidence="9">
    <location>
        <begin position="184"/>
        <end position="208"/>
    </location>
</feature>
<feature type="transmembrane region" description="Helical" evidence="9">
    <location>
        <begin position="9"/>
        <end position="27"/>
    </location>
</feature>
<evidence type="ECO:0000256" key="6">
    <source>
        <dbReference type="ARBA" id="ARBA00022989"/>
    </source>
</evidence>
<name>A0A074L3D6_9BACT</name>
<evidence type="ECO:0000313" key="11">
    <source>
        <dbReference type="Proteomes" id="UP000027821"/>
    </source>
</evidence>
<feature type="compositionally biased region" description="Polar residues" evidence="8">
    <location>
        <begin position="144"/>
        <end position="169"/>
    </location>
</feature>
<dbReference type="EMBL" id="JMIH01000005">
    <property type="protein sequence ID" value="KEO75664.1"/>
    <property type="molecule type" value="Genomic_DNA"/>
</dbReference>
<sequence length="416" mass="45936">MENKLMRILLYFTLVSLGLTSFFWGIIMAQGFLAPLVVAVLLMMVILPIARWMEKRSVQRGWASFFSTFIILLFFITIAGVVGLQVKKFTEQWPDIQRRLQPNIELTRNFVEDKTGMEMQIPQFLENSGSEEAPIKNEAENAGSIRNPNPQDIPQSGTAAQEQETGTSSPDHENGSMIQKAGGYALSFFGFLGSFMLTFIYVFFFLLYRNKFKQSILKMTPDNSREKVKEIISQSLTIAQNYLFGRLLLIIFLAIIYAIGLSISGVEQPILISVLAAVLSLMPYIGNVIGYGLAVSMAFISGSGMPGVLGVTVTFSIAQFVESYILEPYVVGEKVNINPVFTIIIVVLGGAVWGIVGMLVAIPVLAILKVVFDHIPTLSALGYLFGEEDLDDGDDDRDGFFSKLKNKLTGKDAGRA</sequence>
<comment type="subcellular location">
    <subcellularLocation>
        <location evidence="1">Cell membrane</location>
        <topology evidence="1">Multi-pass membrane protein</topology>
    </subcellularLocation>
</comment>
<protein>
    <recommendedName>
        <fullName evidence="12">Permease</fullName>
    </recommendedName>
</protein>
<comment type="caution">
    <text evidence="10">The sequence shown here is derived from an EMBL/GenBank/DDBJ whole genome shotgun (WGS) entry which is preliminary data.</text>
</comment>
<gene>
    <name evidence="10" type="ORF">EL17_23890</name>
</gene>
<keyword evidence="5 9" id="KW-0812">Transmembrane</keyword>
<feature type="transmembrane region" description="Helical" evidence="9">
    <location>
        <begin position="243"/>
        <end position="264"/>
    </location>
</feature>
<evidence type="ECO:0000256" key="9">
    <source>
        <dbReference type="SAM" id="Phobius"/>
    </source>
</evidence>
<dbReference type="OrthoDB" id="9793390at2"/>
<keyword evidence="11" id="KW-1185">Reference proteome</keyword>
<comment type="similarity">
    <text evidence="2">Belongs to the autoinducer-2 exporter (AI-2E) (TC 2.A.86) family.</text>
</comment>
<proteinExistence type="inferred from homology"/>
<feature type="transmembrane region" description="Helical" evidence="9">
    <location>
        <begin position="270"/>
        <end position="291"/>
    </location>
</feature>
<dbReference type="Proteomes" id="UP000027821">
    <property type="component" value="Unassembled WGS sequence"/>
</dbReference>
<dbReference type="eggNOG" id="COG0628">
    <property type="taxonomic scope" value="Bacteria"/>
</dbReference>
<evidence type="ECO:0000256" key="4">
    <source>
        <dbReference type="ARBA" id="ARBA00022475"/>
    </source>
</evidence>
<evidence type="ECO:0000256" key="8">
    <source>
        <dbReference type="SAM" id="MobiDB-lite"/>
    </source>
</evidence>
<dbReference type="GO" id="GO:0005886">
    <property type="term" value="C:plasma membrane"/>
    <property type="evidence" value="ECO:0007669"/>
    <property type="project" value="UniProtKB-SubCell"/>
</dbReference>
<evidence type="ECO:0000256" key="5">
    <source>
        <dbReference type="ARBA" id="ARBA00022692"/>
    </source>
</evidence>
<dbReference type="PANTHER" id="PTHR21716">
    <property type="entry name" value="TRANSMEMBRANE PROTEIN"/>
    <property type="match status" value="1"/>
</dbReference>
<keyword evidence="3" id="KW-0813">Transport</keyword>
<dbReference type="RefSeq" id="WP_051719718.1">
    <property type="nucleotide sequence ID" value="NZ_JMIH01000005.1"/>
</dbReference>
<dbReference type="Pfam" id="PF01594">
    <property type="entry name" value="AI-2E_transport"/>
    <property type="match status" value="1"/>
</dbReference>